<protein>
    <submittedName>
        <fullName evidence="5">MerR family transcriptional regulator</fullName>
    </submittedName>
</protein>
<evidence type="ECO:0000256" key="1">
    <source>
        <dbReference type="ARBA" id="ARBA00022491"/>
    </source>
</evidence>
<dbReference type="PANTHER" id="PTHR30204">
    <property type="entry name" value="REDOX-CYCLING DRUG-SENSING TRANSCRIPTIONAL ACTIVATOR SOXR"/>
    <property type="match status" value="1"/>
</dbReference>
<dbReference type="SMART" id="SM00422">
    <property type="entry name" value="HTH_MERR"/>
    <property type="match status" value="1"/>
</dbReference>
<reference evidence="5 6" key="1">
    <citation type="submission" date="2021-06" db="EMBL/GenBank/DDBJ databases">
        <title>Bacillus sp. RD4P76, an endophyte from a halophyte.</title>
        <authorList>
            <person name="Sun J.-Q."/>
        </authorList>
    </citation>
    <scope>NUCLEOTIDE SEQUENCE [LARGE SCALE GENOMIC DNA]</scope>
    <source>
        <strain evidence="5 6">CGMCC 1.15917</strain>
    </source>
</reference>
<dbReference type="PANTHER" id="PTHR30204:SF65">
    <property type="entry name" value="HTH-TYPE TRANSCRIPTIONAL REGULATOR TNRA"/>
    <property type="match status" value="1"/>
</dbReference>
<dbReference type="PROSITE" id="PS50937">
    <property type="entry name" value="HTH_MERR_2"/>
    <property type="match status" value="1"/>
</dbReference>
<evidence type="ECO:0000256" key="2">
    <source>
        <dbReference type="ARBA" id="ARBA00023015"/>
    </source>
</evidence>
<evidence type="ECO:0000259" key="4">
    <source>
        <dbReference type="PROSITE" id="PS50937"/>
    </source>
</evidence>
<dbReference type="CDD" id="cd01105">
    <property type="entry name" value="HTH_GlnR-like"/>
    <property type="match status" value="1"/>
</dbReference>
<dbReference type="InterPro" id="IPR000551">
    <property type="entry name" value="MerR-type_HTH_dom"/>
</dbReference>
<evidence type="ECO:0000256" key="3">
    <source>
        <dbReference type="ARBA" id="ARBA00023163"/>
    </source>
</evidence>
<gene>
    <name evidence="5" type="ORF">KS419_16825</name>
</gene>
<keyword evidence="2" id="KW-0805">Transcription regulation</keyword>
<dbReference type="Proteomes" id="UP000784880">
    <property type="component" value="Unassembled WGS sequence"/>
</dbReference>
<organism evidence="5 6">
    <name type="scientific">Evansella tamaricis</name>
    <dbReference type="NCBI Taxonomy" id="2069301"/>
    <lineage>
        <taxon>Bacteria</taxon>
        <taxon>Bacillati</taxon>
        <taxon>Bacillota</taxon>
        <taxon>Bacilli</taxon>
        <taxon>Bacillales</taxon>
        <taxon>Bacillaceae</taxon>
        <taxon>Evansella</taxon>
    </lineage>
</organism>
<keyword evidence="3" id="KW-0804">Transcription</keyword>
<proteinExistence type="predicted"/>
<sequence length="100" mass="11476">MSFRKRVVVIVKIPHTLAIFPISIVQEITNLSARQIRYYEEQGLIAPERNKGNQRIFSLKDIEVLLEIKSLIDQGVNIAGIHAIYSKKQKENDDTINDQT</sequence>
<comment type="caution">
    <text evidence="5">The sequence shown here is derived from an EMBL/GenBank/DDBJ whole genome shotgun (WGS) entry which is preliminary data.</text>
</comment>
<accession>A0ABS6JJL7</accession>
<keyword evidence="1" id="KW-0678">Repressor</keyword>
<keyword evidence="6" id="KW-1185">Reference proteome</keyword>
<name>A0ABS6JJL7_9BACI</name>
<evidence type="ECO:0000313" key="6">
    <source>
        <dbReference type="Proteomes" id="UP000784880"/>
    </source>
</evidence>
<dbReference type="Pfam" id="PF13411">
    <property type="entry name" value="MerR_1"/>
    <property type="match status" value="1"/>
</dbReference>
<feature type="domain" description="HTH merR-type" evidence="4">
    <location>
        <begin position="19"/>
        <end position="87"/>
    </location>
</feature>
<dbReference type="EMBL" id="JAHQCS010000135">
    <property type="protein sequence ID" value="MBU9713394.1"/>
    <property type="molecule type" value="Genomic_DNA"/>
</dbReference>
<dbReference type="InterPro" id="IPR047057">
    <property type="entry name" value="MerR_fam"/>
</dbReference>
<evidence type="ECO:0000313" key="5">
    <source>
        <dbReference type="EMBL" id="MBU9713394.1"/>
    </source>
</evidence>